<protein>
    <submittedName>
        <fullName evidence="1">ORF51b</fullName>
    </submittedName>
</protein>
<geneLocation type="chloroplast" evidence="1"/>
<keyword evidence="1" id="KW-0150">Chloroplast</keyword>
<proteinExistence type="predicted"/>
<dbReference type="EMBL" id="AY228468">
    <property type="protein sequence ID" value="ABP35344.1"/>
    <property type="molecule type" value="Genomic_DNA"/>
</dbReference>
<dbReference type="RefSeq" id="YP_001152098.1">
    <property type="nucleotide sequence ID" value="NC_004677.2"/>
</dbReference>
<evidence type="ECO:0000313" key="1">
    <source>
        <dbReference type="EMBL" id="ABP35344.1"/>
    </source>
</evidence>
<dbReference type="AlphaFoldDB" id="A4QMJ4"/>
<accession>A4QMJ4</accession>
<name>A4QMJ4_PINKO</name>
<reference evidence="1" key="1">
    <citation type="submission" date="2007-04" db="EMBL/GenBank/DDBJ databases">
        <authorList>
            <person name="Noh E.W."/>
            <person name="Lee J.S."/>
            <person name="Choi Y.I."/>
            <person name="Han M.S."/>
            <person name="Yi Y.S."/>
            <person name="Han S.U."/>
        </authorList>
    </citation>
    <scope>NUCLEOTIDE SEQUENCE</scope>
</reference>
<sequence length="51" mass="6117">MLYNLNHFNSEWSLSFSDQSYTEKTKRKKEKWVGWTKDRSVCYNQIVAGIV</sequence>
<keyword evidence="1" id="KW-0934">Plastid</keyword>
<dbReference type="GeneID" id="5048429"/>
<organism evidence="1">
    <name type="scientific">Pinus koraiensis</name>
    <name type="common">Korean pine</name>
    <dbReference type="NCBI Taxonomy" id="88728"/>
    <lineage>
        <taxon>Eukaryota</taxon>
        <taxon>Viridiplantae</taxon>
        <taxon>Streptophyta</taxon>
        <taxon>Embryophyta</taxon>
        <taxon>Tracheophyta</taxon>
        <taxon>Spermatophyta</taxon>
        <taxon>Pinopsida</taxon>
        <taxon>Pinidae</taxon>
        <taxon>Conifers I</taxon>
        <taxon>Pinales</taxon>
        <taxon>Pinaceae</taxon>
        <taxon>Pinus</taxon>
        <taxon>Pinus subgen. Strobus</taxon>
    </lineage>
</organism>